<feature type="transmembrane region" description="Helical" evidence="8">
    <location>
        <begin position="374"/>
        <end position="393"/>
    </location>
</feature>
<dbReference type="PANTHER" id="PTHR30354:SF22">
    <property type="entry name" value="HIGH-AFFINITY GLUCONATE TRANSPORTER"/>
    <property type="match status" value="1"/>
</dbReference>
<comment type="caution">
    <text evidence="9">The sequence shown here is derived from an EMBL/GenBank/DDBJ whole genome shotgun (WGS) entry which is preliminary data.</text>
</comment>
<keyword evidence="4 8" id="KW-0812">Transmembrane</keyword>
<feature type="transmembrane region" description="Helical" evidence="8">
    <location>
        <begin position="218"/>
        <end position="239"/>
    </location>
</feature>
<feature type="transmembrane region" description="Helical" evidence="8">
    <location>
        <begin position="6"/>
        <end position="37"/>
    </location>
</feature>
<protein>
    <submittedName>
        <fullName evidence="9">Gluconate permease</fullName>
    </submittedName>
</protein>
<feature type="transmembrane region" description="Helical" evidence="8">
    <location>
        <begin position="96"/>
        <end position="122"/>
    </location>
</feature>
<reference evidence="9 10" key="1">
    <citation type="submission" date="2018-05" db="EMBL/GenBank/DDBJ databases">
        <title>Novel Campyloabacter and Helicobacter Species and Strains.</title>
        <authorList>
            <person name="Mannion A.J."/>
            <person name="Shen Z."/>
            <person name="Fox J.G."/>
        </authorList>
    </citation>
    <scope>NUCLEOTIDE SEQUENCE [LARGE SCALE GENOMIC DNA]</scope>
    <source>
        <strain evidence="10">MIT10-5678</strain>
    </source>
</reference>
<dbReference type="PIRSF" id="PIRSF002746">
    <property type="entry name" value="Gluconate_transporter"/>
    <property type="match status" value="1"/>
</dbReference>
<accession>A0ABY2TJ99</accession>
<keyword evidence="2" id="KW-0813">Transport</keyword>
<feature type="transmembrane region" description="Helical" evidence="8">
    <location>
        <begin position="259"/>
        <end position="278"/>
    </location>
</feature>
<feature type="transmembrane region" description="Helical" evidence="8">
    <location>
        <begin position="58"/>
        <end position="76"/>
    </location>
</feature>
<feature type="transmembrane region" description="Helical" evidence="8">
    <location>
        <begin position="337"/>
        <end position="362"/>
    </location>
</feature>
<dbReference type="PANTHER" id="PTHR30354">
    <property type="entry name" value="GNT FAMILY GLUCONATE TRANSPORTER"/>
    <property type="match status" value="1"/>
</dbReference>
<comment type="subcellular location">
    <subcellularLocation>
        <location evidence="1">Cell membrane</location>
        <topology evidence="1">Multi-pass membrane protein</topology>
    </subcellularLocation>
</comment>
<keyword evidence="3" id="KW-1003">Cell membrane</keyword>
<dbReference type="EMBL" id="NXLY01000008">
    <property type="protein sequence ID" value="TKX33927.1"/>
    <property type="molecule type" value="Genomic_DNA"/>
</dbReference>
<evidence type="ECO:0000256" key="1">
    <source>
        <dbReference type="ARBA" id="ARBA00004651"/>
    </source>
</evidence>
<proteinExistence type="inferred from homology"/>
<evidence type="ECO:0000256" key="4">
    <source>
        <dbReference type="ARBA" id="ARBA00022692"/>
    </source>
</evidence>
<dbReference type="Pfam" id="PF02447">
    <property type="entry name" value="GntP_permease"/>
    <property type="match status" value="1"/>
</dbReference>
<feature type="transmembrane region" description="Helical" evidence="8">
    <location>
        <begin position="174"/>
        <end position="197"/>
    </location>
</feature>
<evidence type="ECO:0000313" key="10">
    <source>
        <dbReference type="Proteomes" id="UP000309584"/>
    </source>
</evidence>
<evidence type="ECO:0000256" key="5">
    <source>
        <dbReference type="ARBA" id="ARBA00022989"/>
    </source>
</evidence>
<gene>
    <name evidence="9" type="ORF">CQA75_04885</name>
</gene>
<name>A0ABY2TJ99_9BACT</name>
<evidence type="ECO:0000313" key="9">
    <source>
        <dbReference type="EMBL" id="TKX33927.1"/>
    </source>
</evidence>
<dbReference type="NCBIfam" id="TIGR00791">
    <property type="entry name" value="gntP"/>
    <property type="match status" value="1"/>
</dbReference>
<evidence type="ECO:0000256" key="3">
    <source>
        <dbReference type="ARBA" id="ARBA00022475"/>
    </source>
</evidence>
<dbReference type="Proteomes" id="UP000309584">
    <property type="component" value="Unassembled WGS sequence"/>
</dbReference>
<organism evidence="9 10">
    <name type="scientific">Campylobacter taeniopygiae</name>
    <dbReference type="NCBI Taxonomy" id="2510188"/>
    <lineage>
        <taxon>Bacteria</taxon>
        <taxon>Pseudomonadati</taxon>
        <taxon>Campylobacterota</taxon>
        <taxon>Epsilonproteobacteria</taxon>
        <taxon>Campylobacterales</taxon>
        <taxon>Campylobacteraceae</taxon>
        <taxon>Campylobacter</taxon>
    </lineage>
</organism>
<feature type="transmembrane region" description="Helical" evidence="8">
    <location>
        <begin position="299"/>
        <end position="317"/>
    </location>
</feature>
<comment type="similarity">
    <text evidence="7">Belongs to the GntP permease family.</text>
</comment>
<dbReference type="InterPro" id="IPR003474">
    <property type="entry name" value="Glcn_transporter"/>
</dbReference>
<evidence type="ECO:0000256" key="7">
    <source>
        <dbReference type="ARBA" id="ARBA00049663"/>
    </source>
</evidence>
<evidence type="ECO:0000256" key="6">
    <source>
        <dbReference type="ARBA" id="ARBA00023136"/>
    </source>
</evidence>
<keyword evidence="6 8" id="KW-0472">Membrane</keyword>
<keyword evidence="10" id="KW-1185">Reference proteome</keyword>
<sequence>MDLLILIIGIIFLFLVIVKFKLNSFLSLLLISIFIGLALGMDIQKISDTITKGLGETLGGLAIILSIGSMLGKLMADSGAARKIAISVINSFGAQNIRWSVCIASFLVGFALFYEVGFILLIPIVFTIANELKINPLEAGIPMVAALSVTHGFLPPHPGPVMIADTLKADLGLTLFYGCIVATPVFIVAGPIFYSFVRNIKGREVTSFENQDLDNLPSFFTSVISALIPVILMLLATFLKFFSNESFHQNSIYKVIEFLGSPNIALLLAILVAIYILGLKRGRTMSQIGKSLEGGVKSIAMILLVIAGGGVLKQILIDSGLSSHISDFINKSSFSPLIAAWLIASLLRIALGSASVAAITTASIVLPLTTVSGVNLELMVLSIGAGSVILSLPNDPGFWMFKEFFNLSIKQTLLTWSLLETIIAVFGLIMVLILNLFV</sequence>
<keyword evidence="5 8" id="KW-1133">Transmembrane helix</keyword>
<evidence type="ECO:0000256" key="8">
    <source>
        <dbReference type="SAM" id="Phobius"/>
    </source>
</evidence>
<feature type="transmembrane region" description="Helical" evidence="8">
    <location>
        <begin position="413"/>
        <end position="437"/>
    </location>
</feature>
<evidence type="ECO:0000256" key="2">
    <source>
        <dbReference type="ARBA" id="ARBA00022448"/>
    </source>
</evidence>